<accession>A0ABV4U143</accession>
<feature type="binding site" evidence="7">
    <location>
        <begin position="207"/>
        <end position="210"/>
    </location>
    <ligand>
        <name>substrate</name>
    </ligand>
</feature>
<dbReference type="Pfam" id="PF02390">
    <property type="entry name" value="Methyltransf_4"/>
    <property type="match status" value="1"/>
</dbReference>
<dbReference type="EMBL" id="JBGUBD010000002">
    <property type="protein sequence ID" value="MFA9477261.1"/>
    <property type="molecule type" value="Genomic_DNA"/>
</dbReference>
<feature type="binding site" evidence="7">
    <location>
        <position position="169"/>
    </location>
    <ligand>
        <name>substrate</name>
    </ligand>
</feature>
<dbReference type="Proteomes" id="UP001575105">
    <property type="component" value="Unassembled WGS sequence"/>
</dbReference>
<dbReference type="PANTHER" id="PTHR23417:SF14">
    <property type="entry name" value="PENTACOTRIPEPTIDE-REPEAT REGION OF PRORP DOMAIN-CONTAINING PROTEIN"/>
    <property type="match status" value="1"/>
</dbReference>
<dbReference type="InterPro" id="IPR029063">
    <property type="entry name" value="SAM-dependent_MTases_sf"/>
</dbReference>
<dbReference type="InterPro" id="IPR055361">
    <property type="entry name" value="tRNA_methyltr_TrmB_bact"/>
</dbReference>
<feature type="binding site" evidence="7">
    <location>
        <position position="76"/>
    </location>
    <ligand>
        <name>S-adenosyl-L-methionine</name>
        <dbReference type="ChEBI" id="CHEBI:59789"/>
    </ligand>
</feature>
<comment type="function">
    <text evidence="2 7">Catalyzes the formation of N(7)-methylguanine at position 46 (m7G46) in tRNA.</text>
</comment>
<feature type="binding site" evidence="7">
    <location>
        <position position="103"/>
    </location>
    <ligand>
        <name>S-adenosyl-L-methionine</name>
        <dbReference type="ChEBI" id="CHEBI:59789"/>
    </ligand>
</feature>
<sequence length="230" mass="26336">MSASLSSHGRSLDVGRFGIDRDSLPAWDAGPIDLSAWFADDDRADHPLDLEIGSGKGTFLVQQAVQTPNINYVGLEYARAFWRHAADRVRRNNITNVRLVHTEAGAFVRNLIADRSIRQVHIYFPDPWPKKRHNKRRLVQAPFLLELHRILADPRADDTEAGQVRLATDHADYFEWMEEHAAKVADHFDRLPFERPASAGEGELVGTNFERKYREEGRQFQGMILRKKVL</sequence>
<comment type="similarity">
    <text evidence="7">Belongs to the class I-like SAM-binding methyltransferase superfamily. TrmB family.</text>
</comment>
<name>A0ABV4U143_9BACT</name>
<dbReference type="HAMAP" id="MF_01057">
    <property type="entry name" value="tRNA_methyltr_TrmB"/>
    <property type="match status" value="1"/>
</dbReference>
<comment type="catalytic activity">
    <reaction evidence="1 7">
        <text>guanosine(46) in tRNA + S-adenosyl-L-methionine = N(7)-methylguanosine(46) in tRNA + S-adenosyl-L-homocysteine</text>
        <dbReference type="Rhea" id="RHEA:42708"/>
        <dbReference type="Rhea" id="RHEA-COMP:10188"/>
        <dbReference type="Rhea" id="RHEA-COMP:10189"/>
        <dbReference type="ChEBI" id="CHEBI:57856"/>
        <dbReference type="ChEBI" id="CHEBI:59789"/>
        <dbReference type="ChEBI" id="CHEBI:74269"/>
        <dbReference type="ChEBI" id="CHEBI:74480"/>
        <dbReference type="EC" id="2.1.1.33"/>
    </reaction>
</comment>
<evidence type="ECO:0000256" key="6">
    <source>
        <dbReference type="ARBA" id="ARBA00022694"/>
    </source>
</evidence>
<evidence type="ECO:0000313" key="9">
    <source>
        <dbReference type="Proteomes" id="UP001575105"/>
    </source>
</evidence>
<dbReference type="NCBIfam" id="TIGR00091">
    <property type="entry name" value="tRNA (guanosine(46)-N7)-methyltransferase TrmB"/>
    <property type="match status" value="1"/>
</dbReference>
<evidence type="ECO:0000256" key="5">
    <source>
        <dbReference type="ARBA" id="ARBA00022691"/>
    </source>
</evidence>
<dbReference type="PROSITE" id="PS51625">
    <property type="entry name" value="SAM_MT_TRMB"/>
    <property type="match status" value="1"/>
</dbReference>
<dbReference type="GO" id="GO:0008176">
    <property type="term" value="F:tRNA (guanine(46)-N7)-methyltransferase activity"/>
    <property type="evidence" value="ECO:0007669"/>
    <property type="project" value="UniProtKB-EC"/>
</dbReference>
<dbReference type="EC" id="2.1.1.33" evidence="7"/>
<evidence type="ECO:0000256" key="2">
    <source>
        <dbReference type="ARBA" id="ARBA00003015"/>
    </source>
</evidence>
<keyword evidence="6 7" id="KW-0819">tRNA processing</keyword>
<keyword evidence="9" id="KW-1185">Reference proteome</keyword>
<dbReference type="RefSeq" id="WP_425344186.1">
    <property type="nucleotide sequence ID" value="NZ_JBGUBD010000002.1"/>
</dbReference>
<comment type="pathway">
    <text evidence="7">tRNA modification; N(7)-methylguanine-tRNA biosynthesis.</text>
</comment>
<evidence type="ECO:0000313" key="8">
    <source>
        <dbReference type="EMBL" id="MFA9477261.1"/>
    </source>
</evidence>
<evidence type="ECO:0000256" key="7">
    <source>
        <dbReference type="HAMAP-Rule" id="MF_01057"/>
    </source>
</evidence>
<proteinExistence type="inferred from homology"/>
<keyword evidence="5 7" id="KW-0949">S-adenosyl-L-methionine</keyword>
<dbReference type="PANTHER" id="PTHR23417">
    <property type="entry name" value="3-DEOXY-D-MANNO-OCTULOSONIC-ACID TRANSFERASE/TRNA GUANINE-N 7 - -METHYLTRANSFERASE"/>
    <property type="match status" value="1"/>
</dbReference>
<feature type="region of interest" description="Interaction with RNA" evidence="7">
    <location>
        <begin position="132"/>
        <end position="137"/>
    </location>
</feature>
<feature type="binding site" evidence="7">
    <location>
        <position position="130"/>
    </location>
    <ligand>
        <name>substrate</name>
    </ligand>
</feature>
<protein>
    <recommendedName>
        <fullName evidence="7">tRNA (guanine-N(7)-)-methyltransferase</fullName>
        <ecNumber evidence="7">2.1.1.33</ecNumber>
    </recommendedName>
    <alternativeName>
        <fullName evidence="7">tRNA (guanine(46)-N(7))-methyltransferase</fullName>
    </alternativeName>
    <alternativeName>
        <fullName evidence="7">tRNA(m7G46)-methyltransferase</fullName>
    </alternativeName>
</protein>
<organism evidence="8 9">
    <name type="scientific">Natronomicrosphaera hydrolytica</name>
    <dbReference type="NCBI Taxonomy" id="3242702"/>
    <lineage>
        <taxon>Bacteria</taxon>
        <taxon>Pseudomonadati</taxon>
        <taxon>Planctomycetota</taxon>
        <taxon>Phycisphaerae</taxon>
        <taxon>Phycisphaerales</taxon>
        <taxon>Phycisphaeraceae</taxon>
        <taxon>Natronomicrosphaera</taxon>
    </lineage>
</organism>
<dbReference type="Gene3D" id="3.40.50.150">
    <property type="entry name" value="Vaccinia Virus protein VP39"/>
    <property type="match status" value="1"/>
</dbReference>
<keyword evidence="3 7" id="KW-0489">Methyltransferase</keyword>
<evidence type="ECO:0000256" key="1">
    <source>
        <dbReference type="ARBA" id="ARBA00000142"/>
    </source>
</evidence>
<evidence type="ECO:0000256" key="4">
    <source>
        <dbReference type="ARBA" id="ARBA00022679"/>
    </source>
</evidence>
<feature type="binding site" evidence="7">
    <location>
        <position position="126"/>
    </location>
    <ligand>
        <name>S-adenosyl-L-methionine</name>
        <dbReference type="ChEBI" id="CHEBI:59789"/>
    </ligand>
</feature>
<comment type="caution">
    <text evidence="8">The sequence shown here is derived from an EMBL/GenBank/DDBJ whole genome shotgun (WGS) entry which is preliminary data.</text>
</comment>
<reference evidence="8 9" key="1">
    <citation type="submission" date="2024-08" db="EMBL/GenBank/DDBJ databases">
        <title>Whole-genome sequencing of halo(alkali)philic microorganisms from hypersaline lakes.</title>
        <authorList>
            <person name="Sorokin D.Y."/>
            <person name="Merkel A.Y."/>
            <person name="Messina E."/>
            <person name="Yakimov M."/>
        </authorList>
    </citation>
    <scope>NUCLEOTIDE SEQUENCE [LARGE SCALE GENOMIC DNA]</scope>
    <source>
        <strain evidence="8 9">AB-hyl4</strain>
    </source>
</reference>
<feature type="binding site" evidence="7">
    <location>
        <position position="51"/>
    </location>
    <ligand>
        <name>S-adenosyl-L-methionine</name>
        <dbReference type="ChEBI" id="CHEBI:59789"/>
    </ligand>
</feature>
<evidence type="ECO:0000256" key="3">
    <source>
        <dbReference type="ARBA" id="ARBA00022603"/>
    </source>
</evidence>
<keyword evidence="4 7" id="KW-0808">Transferase</keyword>
<gene>
    <name evidence="7 8" type="primary">trmB</name>
    <name evidence="8" type="ORF">ACERK3_03020</name>
</gene>
<dbReference type="SUPFAM" id="SSF53335">
    <property type="entry name" value="S-adenosyl-L-methionine-dependent methyltransferases"/>
    <property type="match status" value="1"/>
</dbReference>
<dbReference type="InterPro" id="IPR003358">
    <property type="entry name" value="tRNA_(Gua-N-7)_MeTrfase_Trmb"/>
</dbReference>